<proteinExistence type="predicted"/>
<dbReference type="HOGENOM" id="CLU_617925_0_0_5"/>
<sequence>MAFYGNNPTATATVGANTNLVTVTGIDLTIVTPGMTINLGARDRKVGDAWLIASVAPNGANGGSLTTQGSIPTAYNSVPFLIDTTGYLGTDASYAAIVGVKILDALNTLLGTATTLYSGARQLALDKVSSSAIGRILFQITGRSWGAIEQRSLTYTPSGGQAASVETPALRASPDGTTWTDALLVNLANGTGDLRIGAVNMTAASTVDLSSAPAGIININGAATIASFGAGKNLNRFIEFGAAGAVPKHSATLVVTNGLDFTTQAGDCIHATSDGSGKWRVRSIQRMSGKAFVPHTPAELGVVRQGGGVRQNASNMVRLGWSNTNLLAQVDALELGALWASRLNAVGSIDANGQYAIQRFPSGLAIVMGSSVVTLDANGSAHVPVGLTTAVGPWLALVSNGEFSVFAGAPVSGDSNSTSFLVNFPGGANRVVRYNWLAFGR</sequence>
<dbReference type="AlphaFoldDB" id="B7KXQ1"/>
<gene>
    <name evidence="1" type="ordered locus">Mchl_3837</name>
</gene>
<accession>B7KXQ1</accession>
<evidence type="ECO:0000313" key="1">
    <source>
        <dbReference type="EMBL" id="ACK84653.1"/>
    </source>
</evidence>
<dbReference type="Proteomes" id="UP000002385">
    <property type="component" value="Chromosome"/>
</dbReference>
<reference evidence="1 2" key="2">
    <citation type="journal article" date="2012" name="J. Bacteriol.">
        <title>Complete genome sequences of six strains of the genus Methylobacterium.</title>
        <authorList>
            <person name="Marx C.J."/>
            <person name="Bringel F."/>
            <person name="Chistoserdova L."/>
            <person name="Moulin L."/>
            <person name="Farhan Ul Haque M."/>
            <person name="Fleischman D.E."/>
            <person name="Gruffaz C."/>
            <person name="Jourand P."/>
            <person name="Knief C."/>
            <person name="Lee M.C."/>
            <person name="Muller E.E."/>
            <person name="Nadalig T."/>
            <person name="Peyraud R."/>
            <person name="Roselli S."/>
            <person name="Russ L."/>
            <person name="Goodwin L.A."/>
            <person name="Ivanova N."/>
            <person name="Kyrpides N."/>
            <person name="Lajus A."/>
            <person name="Land M.L."/>
            <person name="Medigue C."/>
            <person name="Mikhailova N."/>
            <person name="Nolan M."/>
            <person name="Woyke T."/>
            <person name="Stolyar S."/>
            <person name="Vorholt J.A."/>
            <person name="Vuilleumier S."/>
        </authorList>
    </citation>
    <scope>NUCLEOTIDE SEQUENCE [LARGE SCALE GENOMIC DNA]</scope>
    <source>
        <strain evidence="2">CM4 / NCIMB 13688</strain>
    </source>
</reference>
<organism evidence="1 2">
    <name type="scientific">Methylorubrum extorquens (strain CM4 / NCIMB 13688)</name>
    <name type="common">Methylobacterium extorquens</name>
    <dbReference type="NCBI Taxonomy" id="440085"/>
    <lineage>
        <taxon>Bacteria</taxon>
        <taxon>Pseudomonadati</taxon>
        <taxon>Pseudomonadota</taxon>
        <taxon>Alphaproteobacteria</taxon>
        <taxon>Hyphomicrobiales</taxon>
        <taxon>Methylobacteriaceae</taxon>
        <taxon>Methylorubrum</taxon>
    </lineage>
</organism>
<dbReference type="KEGG" id="mch:Mchl_3837"/>
<reference evidence="2" key="1">
    <citation type="submission" date="2008-12" db="EMBL/GenBank/DDBJ databases">
        <title>Complete sequence of chromosome of Methylobacterium chloromethanicum CM4.</title>
        <authorList>
            <consortium name="US DOE Joint Genome Institute"/>
            <person name="Lucas S."/>
            <person name="Copeland A."/>
            <person name="Lapidus A."/>
            <person name="Glavina del Rio T."/>
            <person name="Dalin E."/>
            <person name="Tice H."/>
            <person name="Bruce D."/>
            <person name="Goodwin L."/>
            <person name="Pitluck S."/>
            <person name="Chertkov O."/>
            <person name="Brettin T."/>
            <person name="Detter J.C."/>
            <person name="Han C."/>
            <person name="Larimer F."/>
            <person name="Land M."/>
            <person name="Hauser L."/>
            <person name="Kyrpides N."/>
            <person name="Mikhailova N."/>
            <person name="Marx C."/>
            <person name="Richardson P."/>
        </authorList>
    </citation>
    <scope>NUCLEOTIDE SEQUENCE [LARGE SCALE GENOMIC DNA]</scope>
    <source>
        <strain evidence="2">CM4 / NCIMB 13688</strain>
    </source>
</reference>
<dbReference type="RefSeq" id="WP_015951851.1">
    <property type="nucleotide sequence ID" value="NC_011757.1"/>
</dbReference>
<evidence type="ECO:0000313" key="2">
    <source>
        <dbReference type="Proteomes" id="UP000002385"/>
    </source>
</evidence>
<name>B7KXQ1_METC4</name>
<protein>
    <submittedName>
        <fullName evidence="1">Uncharacterized protein</fullName>
    </submittedName>
</protein>
<dbReference type="EMBL" id="CP001298">
    <property type="protein sequence ID" value="ACK84653.1"/>
    <property type="molecule type" value="Genomic_DNA"/>
</dbReference>